<dbReference type="AlphaFoldDB" id="A0A7W3JPG9"/>
<keyword evidence="1" id="KW-0472">Membrane</keyword>
<keyword evidence="4" id="KW-1185">Reference proteome</keyword>
<reference evidence="3 4" key="1">
    <citation type="submission" date="2020-07" db="EMBL/GenBank/DDBJ databases">
        <title>Sequencing the genomes of 1000 actinobacteria strains.</title>
        <authorList>
            <person name="Klenk H.-P."/>
        </authorList>
    </citation>
    <scope>NUCLEOTIDE SEQUENCE [LARGE SCALE GENOMIC DNA]</scope>
    <source>
        <strain evidence="3 4">DSM 27576</strain>
    </source>
</reference>
<dbReference type="PANTHER" id="PTHR33608:SF3">
    <property type="entry name" value="SLR2013 PROTEIN"/>
    <property type="match status" value="1"/>
</dbReference>
<feature type="transmembrane region" description="Helical" evidence="1">
    <location>
        <begin position="32"/>
        <end position="51"/>
    </location>
</feature>
<dbReference type="Pfam" id="PF01882">
    <property type="entry name" value="DUF58"/>
    <property type="match status" value="1"/>
</dbReference>
<sequence>MYLSGRIVVAIVAGIPVVVVGTAVGINAWAATGIWLLLCFLVVVCDVLSAADVRAVRVQRSAPARVRRDVQVETELILTNTGRRTLRGLIRDAWQPTAGVALERIRVDIAPDSTRTVIVPLLPRRRGRIASDFIVVRASGVLGFAGRQRRLDSEVSVVALPPFHSQRHLPSRIARLRELDGNTSVQVRGQGTEFDSLREYVRGDDVRSIDWRATARAGNTILRTWRPERDRHIVIVIDSGRTAAARVGDGVRLDAAMETALLLSALAVRAGDHVHLVMFDRVTRARVSGVNGSALLPTLVEAMAPVEARLIDTDWDAAFAQARRLTNRPSLVVLLTAQDEIEASRGFLGSLPALSYRTRVIVASATDDSVADATRARGDAAAVYRAAAAERSLRDAAAVGAAVSRAGAETVVASSESLPPRVADRYIAMKAAGLL</sequence>
<dbReference type="InterPro" id="IPR002881">
    <property type="entry name" value="DUF58"/>
</dbReference>
<feature type="transmembrane region" description="Helical" evidence="1">
    <location>
        <begin position="7"/>
        <end position="26"/>
    </location>
</feature>
<keyword evidence="1" id="KW-0812">Transmembrane</keyword>
<comment type="caution">
    <text evidence="3">The sequence shown here is derived from an EMBL/GenBank/DDBJ whole genome shotgun (WGS) entry which is preliminary data.</text>
</comment>
<feature type="domain" description="DUF58" evidence="2">
    <location>
        <begin position="197"/>
        <end position="366"/>
    </location>
</feature>
<dbReference type="RefSeq" id="WP_167047040.1">
    <property type="nucleotide sequence ID" value="NZ_JAAOZB010000001.1"/>
</dbReference>
<organism evidence="3 4">
    <name type="scientific">Microbacterium halimionae</name>
    <dbReference type="NCBI Taxonomy" id="1526413"/>
    <lineage>
        <taxon>Bacteria</taxon>
        <taxon>Bacillati</taxon>
        <taxon>Actinomycetota</taxon>
        <taxon>Actinomycetes</taxon>
        <taxon>Micrococcales</taxon>
        <taxon>Microbacteriaceae</taxon>
        <taxon>Microbacterium</taxon>
    </lineage>
</organism>
<keyword evidence="1" id="KW-1133">Transmembrane helix</keyword>
<evidence type="ECO:0000259" key="2">
    <source>
        <dbReference type="Pfam" id="PF01882"/>
    </source>
</evidence>
<proteinExistence type="predicted"/>
<dbReference type="PANTHER" id="PTHR33608">
    <property type="entry name" value="BLL2464 PROTEIN"/>
    <property type="match status" value="1"/>
</dbReference>
<evidence type="ECO:0000256" key="1">
    <source>
        <dbReference type="SAM" id="Phobius"/>
    </source>
</evidence>
<dbReference type="Proteomes" id="UP000526083">
    <property type="component" value="Unassembled WGS sequence"/>
</dbReference>
<evidence type="ECO:0000313" key="4">
    <source>
        <dbReference type="Proteomes" id="UP000526083"/>
    </source>
</evidence>
<accession>A0A7W3JPG9</accession>
<dbReference type="EMBL" id="JACGWY010000002">
    <property type="protein sequence ID" value="MBA8816632.1"/>
    <property type="molecule type" value="Genomic_DNA"/>
</dbReference>
<name>A0A7W3JPG9_9MICO</name>
<gene>
    <name evidence="3" type="ORF">FHX48_001705</name>
</gene>
<evidence type="ECO:0000313" key="3">
    <source>
        <dbReference type="EMBL" id="MBA8816632.1"/>
    </source>
</evidence>
<protein>
    <submittedName>
        <fullName evidence="3">Uncharacterized protein (DUF58 family)</fullName>
    </submittedName>
</protein>